<dbReference type="AlphaFoldDB" id="A0A1H5LGU5"/>
<evidence type="ECO:0000313" key="1">
    <source>
        <dbReference type="EMBL" id="SEE76250.1"/>
    </source>
</evidence>
<proteinExistence type="predicted"/>
<accession>A0A1H5LGU5</accession>
<evidence type="ECO:0008006" key="3">
    <source>
        <dbReference type="Google" id="ProtNLM"/>
    </source>
</evidence>
<dbReference type="STRING" id="390640.SAMN04488034_102283"/>
<dbReference type="EMBL" id="FNUG01000002">
    <property type="protein sequence ID" value="SEE76250.1"/>
    <property type="molecule type" value="Genomic_DNA"/>
</dbReference>
<sequence>MYNSISTLRITLTSKSTFGILFLLLCGSIYGQQKTYLKATLNDSTKSVYVQQVLEYRNLSQDTLQEIYLNDWINAFSDKRTPLARRFFEDYDRNFHFARQEKRGGTTINSISNKEFEILSWKRPLGHPDLISIIPDNPIAPGEEYVINLNYSVKIPSEDFTRFGYSNRGKYQLRYWFLTPGVYRNGWEVYSHKNMGDLFVPKLDLKIDIILPPHLAAISPLKVEDIEQQENSKLVSLSGYDRLETELFLTQSYVFEDIETENLRVLTNMEDDGLNPVHKSLIVKRIIDFLEENLGTYPHDKLLSTREQYAANPVYGLNQLPKFLRPFPQGFNYDLKQFKTITQNYLQNTLMLNPRESKWIFDGIQTYLMMEYVNENYPDLKVLGSLSKVIGIRWFHAADLEFNDQYPLLYLFMARQNLDQPLSIPQDSLVKFNKNLANPYKAGVGFKYLDHFLTNETVSKSIKELYEDYNLQPVDPEDFRKILKKNADKDIEWFFKDYIETDEKLDFRIRNVKIEGDSLEITIKNKTGNGMPVSLYGLNNGKVVYKTWVENVRDTRVVSIPSKGIETVALNYEGEVPEINQRNNYRKVGAIINKPLQFRLLKDVEDPRYSQLFFMPQAEYNLYDGLSLGAKVYNSTLLNKNFEFEIAPLYGTESKTLVGSAGLTHEIFFEDEHLHALRYGISGSRFSYGYGLFYQRLTPYLTMSFRDSPLRNSQKEFLVVRNVNVYRDENPEEPLDVADYSVFNVNYSYSNPGLVEHVTGSVDLQVAEQFGKSSFTLEYRKLLRSDRQINVRFFGGAFFYNDMPNSDYFSFALDRPTDYLFDYNYYGRSETSGIFSQQIIMAEGGFKSDLDPQFANQWISTVNASTTIWKWIFAYADAGLVKNRDQSAKFLYDSGVRASIIQDYFEIFFPIHSSDGWEFTSGRYDQKIRFIATLDLRTILGIFTREWF</sequence>
<protein>
    <recommendedName>
        <fullName evidence="3">Metalloprotease</fullName>
    </recommendedName>
</protein>
<dbReference type="Gene3D" id="1.10.390.10">
    <property type="entry name" value="Neutral Protease Domain 2"/>
    <property type="match status" value="1"/>
</dbReference>
<dbReference type="InterPro" id="IPR027268">
    <property type="entry name" value="Peptidase_M4/M1_CTD_sf"/>
</dbReference>
<evidence type="ECO:0000313" key="2">
    <source>
        <dbReference type="Proteomes" id="UP000199448"/>
    </source>
</evidence>
<dbReference type="SUPFAM" id="SSF55486">
    <property type="entry name" value="Metalloproteases ('zincins'), catalytic domain"/>
    <property type="match status" value="1"/>
</dbReference>
<organism evidence="1 2">
    <name type="scientific">Salinimicrobium catena</name>
    <dbReference type="NCBI Taxonomy" id="390640"/>
    <lineage>
        <taxon>Bacteria</taxon>
        <taxon>Pseudomonadati</taxon>
        <taxon>Bacteroidota</taxon>
        <taxon>Flavobacteriia</taxon>
        <taxon>Flavobacteriales</taxon>
        <taxon>Flavobacteriaceae</taxon>
        <taxon>Salinimicrobium</taxon>
    </lineage>
</organism>
<keyword evidence="2" id="KW-1185">Reference proteome</keyword>
<name>A0A1H5LGU5_9FLAO</name>
<reference evidence="1 2" key="1">
    <citation type="submission" date="2016-10" db="EMBL/GenBank/DDBJ databases">
        <authorList>
            <person name="de Groot N.N."/>
        </authorList>
    </citation>
    <scope>NUCLEOTIDE SEQUENCE [LARGE SCALE GENOMIC DNA]</scope>
    <source>
        <strain evidence="1 2">DSM 23553</strain>
    </source>
</reference>
<dbReference type="Proteomes" id="UP000199448">
    <property type="component" value="Unassembled WGS sequence"/>
</dbReference>
<gene>
    <name evidence="1" type="ORF">SAMN04488034_102283</name>
</gene>